<evidence type="ECO:0000313" key="12">
    <source>
        <dbReference type="EMBL" id="OJD36087.1"/>
    </source>
</evidence>
<evidence type="ECO:0000256" key="8">
    <source>
        <dbReference type="ARBA" id="ARBA00023128"/>
    </source>
</evidence>
<evidence type="ECO:0000256" key="5">
    <source>
        <dbReference type="ARBA" id="ARBA00022737"/>
    </source>
</evidence>
<keyword evidence="3 11" id="KW-0813">Transport</keyword>
<feature type="repeat" description="Solcar" evidence="10">
    <location>
        <begin position="21"/>
        <end position="105"/>
    </location>
</feature>
<dbReference type="GO" id="GO:0005315">
    <property type="term" value="F:phosphate transmembrane transporter activity"/>
    <property type="evidence" value="ECO:0007669"/>
    <property type="project" value="InterPro"/>
</dbReference>
<keyword evidence="5" id="KW-0677">Repeat</keyword>
<dbReference type="PANTHER" id="PTHR45671:SF13">
    <property type="entry name" value="PHOSPHATE TRANSPORTER PIC2, PUTATIVE (AFU_ORTHOLOGUE AFUA_2G12080)-RELATED"/>
    <property type="match status" value="1"/>
</dbReference>
<comment type="caution">
    <text evidence="12">The sequence shown here is derived from an EMBL/GenBank/DDBJ whole genome shotgun (WGS) entry which is preliminary data.</text>
</comment>
<dbReference type="EMBL" id="MNUE01000013">
    <property type="protein sequence ID" value="OJD36087.1"/>
    <property type="molecule type" value="Genomic_DNA"/>
</dbReference>
<evidence type="ECO:0000256" key="9">
    <source>
        <dbReference type="ARBA" id="ARBA00023136"/>
    </source>
</evidence>
<dbReference type="Gene3D" id="1.50.40.10">
    <property type="entry name" value="Mitochondrial carrier domain"/>
    <property type="match status" value="2"/>
</dbReference>
<evidence type="ECO:0000256" key="3">
    <source>
        <dbReference type="ARBA" id="ARBA00022448"/>
    </source>
</evidence>
<organism evidence="12 13">
    <name type="scientific">Diplodia corticola</name>
    <dbReference type="NCBI Taxonomy" id="236234"/>
    <lineage>
        <taxon>Eukaryota</taxon>
        <taxon>Fungi</taxon>
        <taxon>Dikarya</taxon>
        <taxon>Ascomycota</taxon>
        <taxon>Pezizomycotina</taxon>
        <taxon>Dothideomycetes</taxon>
        <taxon>Dothideomycetes incertae sedis</taxon>
        <taxon>Botryosphaeriales</taxon>
        <taxon>Botryosphaeriaceae</taxon>
        <taxon>Diplodia</taxon>
    </lineage>
</organism>
<keyword evidence="7" id="KW-1133">Transmembrane helix</keyword>
<evidence type="ECO:0000256" key="10">
    <source>
        <dbReference type="PROSITE-ProRule" id="PRU00282"/>
    </source>
</evidence>
<sequence length="336" mass="36032">MTPKLDTGAAAQKKIELFSGTYFAACTLGGVIACGPTHTAVTPLDLVKCRRQVDPRIYTSNASAWRSIFAKEGLRGVFFGWAPTFVGYSFQGAGKYGFYEAFKYAYGERWFPAANKTVVYLAASASAEFLADVALCPWEAVKVRMQTTLPPFASGLREGLGKVVGKEGVSGLYKGLVPLWGRQIPYTMVKFASFEKAVEQIYKQLGKPKEAYNSLQQTGVSFLGGYIAGIGCAVVSHPAGNVFPISPGPLPNPPAMANHGISLFSSDVMVSKLNSDRKAGEGAGAAMARIYGNIGFTGLWNGLPVRIVMIGTLTAFQWLIYDSFKVYLGLPTTGGH</sequence>
<evidence type="ECO:0000313" key="13">
    <source>
        <dbReference type="Proteomes" id="UP000183809"/>
    </source>
</evidence>
<feature type="repeat" description="Solcar" evidence="10">
    <location>
        <begin position="115"/>
        <end position="200"/>
    </location>
</feature>
<dbReference type="PROSITE" id="PS51257">
    <property type="entry name" value="PROKAR_LIPOPROTEIN"/>
    <property type="match status" value="1"/>
</dbReference>
<dbReference type="GeneID" id="31011141"/>
<dbReference type="InterPro" id="IPR023395">
    <property type="entry name" value="MCP_dom_sf"/>
</dbReference>
<keyword evidence="13" id="KW-1185">Reference proteome</keyword>
<dbReference type="Pfam" id="PF00153">
    <property type="entry name" value="Mito_carr"/>
    <property type="match status" value="3"/>
</dbReference>
<dbReference type="InterPro" id="IPR044677">
    <property type="entry name" value="SLC25A3/Pic2/Mir1-like"/>
</dbReference>
<reference evidence="12 13" key="1">
    <citation type="submission" date="2016-10" db="EMBL/GenBank/DDBJ databases">
        <title>Proteomics and genomics reveal pathogen-plant mechanisms compatible with a hemibiotrophic lifestyle of Diplodia corticola.</title>
        <authorList>
            <person name="Fernandes I."/>
            <person name="De Jonge R."/>
            <person name="Van De Peer Y."/>
            <person name="Devreese B."/>
            <person name="Alves A."/>
            <person name="Esteves A.C."/>
        </authorList>
    </citation>
    <scope>NUCLEOTIDE SEQUENCE [LARGE SCALE GENOMIC DNA]</scope>
    <source>
        <strain evidence="12 13">CBS 112549</strain>
    </source>
</reference>
<dbReference type="GO" id="GO:0005743">
    <property type="term" value="C:mitochondrial inner membrane"/>
    <property type="evidence" value="ECO:0007669"/>
    <property type="project" value="UniProtKB-SubCell"/>
</dbReference>
<dbReference type="STRING" id="236234.A0A1J9S6D9"/>
<dbReference type="AlphaFoldDB" id="A0A1J9S6D9"/>
<dbReference type="RefSeq" id="XP_020132347.1">
    <property type="nucleotide sequence ID" value="XM_020270882.1"/>
</dbReference>
<dbReference type="GO" id="GO:1990547">
    <property type="term" value="P:mitochondrial phosphate ion transmembrane transport"/>
    <property type="evidence" value="ECO:0007669"/>
    <property type="project" value="InterPro"/>
</dbReference>
<dbReference type="InterPro" id="IPR018108">
    <property type="entry name" value="MCP_transmembrane"/>
</dbReference>
<evidence type="ECO:0000256" key="4">
    <source>
        <dbReference type="ARBA" id="ARBA00022692"/>
    </source>
</evidence>
<proteinExistence type="inferred from homology"/>
<comment type="similarity">
    <text evidence="2 11">Belongs to the mitochondrial carrier (TC 2.A.29) family.</text>
</comment>
<feature type="repeat" description="Solcar" evidence="10">
    <location>
        <begin position="216"/>
        <end position="327"/>
    </location>
</feature>
<dbReference type="Proteomes" id="UP000183809">
    <property type="component" value="Unassembled WGS sequence"/>
</dbReference>
<dbReference type="PANTHER" id="PTHR45671">
    <property type="entry name" value="SOLUTE CARRIER FAMILY 25 (MITOCHONDRIAL CARRIER PHOSPHATE CARRIER), MEMBER 3, LIKE-RELATED-RELATED"/>
    <property type="match status" value="1"/>
</dbReference>
<gene>
    <name evidence="12" type="ORF">BKCO1_13000158</name>
</gene>
<dbReference type="PROSITE" id="PS50920">
    <property type="entry name" value="SOLCAR"/>
    <property type="match status" value="3"/>
</dbReference>
<protein>
    <submittedName>
        <fullName evidence="12">Mitochondrial phosphate carrier protein</fullName>
    </submittedName>
</protein>
<evidence type="ECO:0000256" key="1">
    <source>
        <dbReference type="ARBA" id="ARBA00004448"/>
    </source>
</evidence>
<keyword evidence="4 10" id="KW-0812">Transmembrane</keyword>
<dbReference type="SUPFAM" id="SSF103506">
    <property type="entry name" value="Mitochondrial carrier"/>
    <property type="match status" value="1"/>
</dbReference>
<keyword evidence="9 10" id="KW-0472">Membrane</keyword>
<dbReference type="FunFam" id="1.50.40.10:FF:000131">
    <property type="entry name" value="Mitochondrial phosphate carrier protein 2"/>
    <property type="match status" value="1"/>
</dbReference>
<keyword evidence="8" id="KW-0496">Mitochondrion</keyword>
<name>A0A1J9S6D9_9PEZI</name>
<evidence type="ECO:0000256" key="6">
    <source>
        <dbReference type="ARBA" id="ARBA00022792"/>
    </source>
</evidence>
<accession>A0A1J9S6D9</accession>
<evidence type="ECO:0000256" key="2">
    <source>
        <dbReference type="ARBA" id="ARBA00006375"/>
    </source>
</evidence>
<evidence type="ECO:0000256" key="7">
    <source>
        <dbReference type="ARBA" id="ARBA00022989"/>
    </source>
</evidence>
<comment type="subcellular location">
    <subcellularLocation>
        <location evidence="1">Mitochondrion inner membrane</location>
        <topology evidence="1">Multi-pass membrane protein</topology>
    </subcellularLocation>
</comment>
<evidence type="ECO:0000256" key="11">
    <source>
        <dbReference type="RuleBase" id="RU000488"/>
    </source>
</evidence>
<dbReference type="OrthoDB" id="427452at2759"/>
<keyword evidence="6" id="KW-0999">Mitochondrion inner membrane</keyword>